<evidence type="ECO:0000256" key="1">
    <source>
        <dbReference type="ARBA" id="ARBA00004651"/>
    </source>
</evidence>
<dbReference type="Proteomes" id="UP000679725">
    <property type="component" value="Unassembled WGS sequence"/>
</dbReference>
<feature type="transmembrane region" description="Helical" evidence="9">
    <location>
        <begin position="249"/>
        <end position="271"/>
    </location>
</feature>
<reference evidence="10 11" key="1">
    <citation type="submission" date="2021-04" db="EMBL/GenBank/DDBJ databases">
        <authorList>
            <person name="Rodrigo-Torres L."/>
            <person name="Arahal R. D."/>
            <person name="Lucena T."/>
        </authorList>
    </citation>
    <scope>NUCLEOTIDE SEQUENCE [LARGE SCALE GENOMIC DNA]</scope>
    <source>
        <strain evidence="10 11">CECT 9623</strain>
    </source>
</reference>
<keyword evidence="4" id="KW-1003">Cell membrane</keyword>
<accession>A0ABM8UMH1</accession>
<evidence type="ECO:0000313" key="10">
    <source>
        <dbReference type="EMBL" id="CAG5068603.1"/>
    </source>
</evidence>
<keyword evidence="7 9" id="KW-0472">Membrane</keyword>
<evidence type="ECO:0000256" key="4">
    <source>
        <dbReference type="ARBA" id="ARBA00022475"/>
    </source>
</evidence>
<evidence type="ECO:0000256" key="7">
    <source>
        <dbReference type="ARBA" id="ARBA00023136"/>
    </source>
</evidence>
<feature type="compositionally biased region" description="Basic and acidic residues" evidence="8">
    <location>
        <begin position="405"/>
        <end position="418"/>
    </location>
</feature>
<evidence type="ECO:0000313" key="11">
    <source>
        <dbReference type="Proteomes" id="UP000679725"/>
    </source>
</evidence>
<keyword evidence="11" id="KW-1185">Reference proteome</keyword>
<dbReference type="PANTHER" id="PTHR21716">
    <property type="entry name" value="TRANSMEMBRANE PROTEIN"/>
    <property type="match status" value="1"/>
</dbReference>
<comment type="caution">
    <text evidence="10">The sequence shown here is derived from an EMBL/GenBank/DDBJ whole genome shotgun (WGS) entry which is preliminary data.</text>
</comment>
<feature type="region of interest" description="Disordered" evidence="8">
    <location>
        <begin position="394"/>
        <end position="418"/>
    </location>
</feature>
<organism evidence="10 11">
    <name type="scientific">Dyadobacter linearis</name>
    <dbReference type="NCBI Taxonomy" id="2823330"/>
    <lineage>
        <taxon>Bacteria</taxon>
        <taxon>Pseudomonadati</taxon>
        <taxon>Bacteroidota</taxon>
        <taxon>Cytophagia</taxon>
        <taxon>Cytophagales</taxon>
        <taxon>Spirosomataceae</taxon>
        <taxon>Dyadobacter</taxon>
    </lineage>
</organism>
<evidence type="ECO:0000256" key="6">
    <source>
        <dbReference type="ARBA" id="ARBA00022989"/>
    </source>
</evidence>
<gene>
    <name evidence="10" type="ORF">DYBT9623_01335</name>
</gene>
<keyword evidence="5 9" id="KW-0812">Transmembrane</keyword>
<proteinExistence type="inferred from homology"/>
<keyword evidence="6 9" id="KW-1133">Transmembrane helix</keyword>
<feature type="transmembrane region" description="Helical" evidence="9">
    <location>
        <begin position="59"/>
        <end position="77"/>
    </location>
</feature>
<evidence type="ECO:0000256" key="3">
    <source>
        <dbReference type="ARBA" id="ARBA00022448"/>
    </source>
</evidence>
<feature type="transmembrane region" description="Helical" evidence="9">
    <location>
        <begin position="195"/>
        <end position="215"/>
    </location>
</feature>
<evidence type="ECO:0000256" key="9">
    <source>
        <dbReference type="SAM" id="Phobius"/>
    </source>
</evidence>
<feature type="transmembrane region" description="Helical" evidence="9">
    <location>
        <begin position="346"/>
        <end position="379"/>
    </location>
</feature>
<evidence type="ECO:0000256" key="5">
    <source>
        <dbReference type="ARBA" id="ARBA00022692"/>
    </source>
</evidence>
<feature type="transmembrane region" description="Helical" evidence="9">
    <location>
        <begin position="277"/>
        <end position="304"/>
    </location>
</feature>
<dbReference type="InterPro" id="IPR002549">
    <property type="entry name" value="AI-2E-like"/>
</dbReference>
<feature type="transmembrane region" description="Helical" evidence="9">
    <location>
        <begin position="83"/>
        <end position="101"/>
    </location>
</feature>
<name>A0ABM8UMH1_9BACT</name>
<feature type="transmembrane region" description="Helical" evidence="9">
    <location>
        <begin position="316"/>
        <end position="334"/>
    </location>
</feature>
<comment type="subcellular location">
    <subcellularLocation>
        <location evidence="1">Cell membrane</location>
        <topology evidence="1">Multi-pass membrane protein</topology>
    </subcellularLocation>
</comment>
<evidence type="ECO:0008006" key="12">
    <source>
        <dbReference type="Google" id="ProtNLM"/>
    </source>
</evidence>
<dbReference type="Pfam" id="PF01594">
    <property type="entry name" value="AI-2E_transport"/>
    <property type="match status" value="1"/>
</dbReference>
<comment type="similarity">
    <text evidence="2">Belongs to the autoinducer-2 exporter (AI-2E) (TC 2.A.86) family.</text>
</comment>
<dbReference type="EMBL" id="CAJRAU010000002">
    <property type="protein sequence ID" value="CAG5068603.1"/>
    <property type="molecule type" value="Genomic_DNA"/>
</dbReference>
<feature type="transmembrane region" description="Helical" evidence="9">
    <location>
        <begin position="113"/>
        <end position="133"/>
    </location>
</feature>
<dbReference type="PANTHER" id="PTHR21716:SF53">
    <property type="entry name" value="PERMEASE PERM-RELATED"/>
    <property type="match status" value="1"/>
</dbReference>
<sequence>MLIIRLQVAFILKKPRQATEIAFSIFTTPNYMSLLSKSQKDDQPGIQPAWMKAQDAYPFYIKAPLILIGLCLVVYILALLQDIIVPFAFAGLISVLLNPVYNRLQKWHVNKILAIVLTILAAFLVVAGIMFFLSSQIVQFGEMLPQLEKKTMTLLHELQAWLSSTFGMSTQKQMSVLNEAVNSSRTYVGKTLNTVFGILSFFVLIPLYIFLLLYYKPLILNFIFEVFDEDNSAQVAEILKETKGAVQSYIVGLMIEMSIVAALNSAALLILGVRYAVLLGVIGAILNLIPYIGGVIAIALPVLMSFITKDGFTTPLLIFGAYTLIQFADNNIIVPRVVSSKVSVNALISILIVLLGGTLWGVSGMFLSIPIVAVLKIIFDRVDGLKPWGKLLGDKMPEDAPEEVVDPRETKQRDKPLI</sequence>
<keyword evidence="3" id="KW-0813">Transport</keyword>
<evidence type="ECO:0000256" key="2">
    <source>
        <dbReference type="ARBA" id="ARBA00009773"/>
    </source>
</evidence>
<evidence type="ECO:0000256" key="8">
    <source>
        <dbReference type="SAM" id="MobiDB-lite"/>
    </source>
</evidence>
<protein>
    <recommendedName>
        <fullName evidence="12">AI-2E family transporter</fullName>
    </recommendedName>
</protein>